<evidence type="ECO:0000313" key="3">
    <source>
        <dbReference type="EMBL" id="KAK8100199.1"/>
    </source>
</evidence>
<proteinExistence type="predicted"/>
<reference evidence="3 4" key="1">
    <citation type="submission" date="2023-01" db="EMBL/GenBank/DDBJ databases">
        <title>Analysis of 21 Apiospora genomes using comparative genomics revels a genus with tremendous synthesis potential of carbohydrate active enzymes and secondary metabolites.</title>
        <authorList>
            <person name="Sorensen T."/>
        </authorList>
    </citation>
    <scope>NUCLEOTIDE SEQUENCE [LARGE SCALE GENOMIC DNA]</scope>
    <source>
        <strain evidence="3 4">CBS 117206</strain>
    </source>
</reference>
<organism evidence="3 4">
    <name type="scientific">Apiospora kogelbergensis</name>
    <dbReference type="NCBI Taxonomy" id="1337665"/>
    <lineage>
        <taxon>Eukaryota</taxon>
        <taxon>Fungi</taxon>
        <taxon>Dikarya</taxon>
        <taxon>Ascomycota</taxon>
        <taxon>Pezizomycotina</taxon>
        <taxon>Sordariomycetes</taxon>
        <taxon>Xylariomycetidae</taxon>
        <taxon>Amphisphaeriales</taxon>
        <taxon>Apiosporaceae</taxon>
        <taxon>Apiospora</taxon>
    </lineage>
</organism>
<dbReference type="AlphaFoldDB" id="A0AAW0QKE4"/>
<feature type="region of interest" description="Disordered" evidence="2">
    <location>
        <begin position="127"/>
        <end position="164"/>
    </location>
</feature>
<dbReference type="EMBL" id="JAQQWP010000009">
    <property type="protein sequence ID" value="KAK8100199.1"/>
    <property type="molecule type" value="Genomic_DNA"/>
</dbReference>
<sequence length="300" mass="34537">MFSLPGFYFPPGHDLRPPRSRIHTIISSHRYVPDAGNADSPEWTAEERTVVNLAIAFEAIVEFSDFHYTFEFWSRLAKLLDFHADARGHELRMLAETYCEGREAWLKQQQLGHELYPGLHRYRLSFMNSNGKRPRPSTPEVNSSELASSLVEGESSTPESVPKGPALEKVILSTDATKLTERMQQMENARGAEKRRVDKLESRLHAVVKSATRTAETAKHHANMINRFDEDTQETRQNLDQFTESQDTENEGLKQDIEDVDRKLENQTEDTTTQLQSMQVHIKAMQDQIKKLQHTIKMMR</sequence>
<keyword evidence="4" id="KW-1185">Reference proteome</keyword>
<gene>
    <name evidence="3" type="ORF">PG999_010573</name>
</gene>
<feature type="coiled-coil region" evidence="1">
    <location>
        <begin position="250"/>
        <end position="295"/>
    </location>
</feature>
<accession>A0AAW0QKE4</accession>
<dbReference type="Proteomes" id="UP001392437">
    <property type="component" value="Unassembled WGS sequence"/>
</dbReference>
<protein>
    <submittedName>
        <fullName evidence="3">Uncharacterized protein</fullName>
    </submittedName>
</protein>
<name>A0AAW0QKE4_9PEZI</name>
<evidence type="ECO:0000256" key="2">
    <source>
        <dbReference type="SAM" id="MobiDB-lite"/>
    </source>
</evidence>
<comment type="caution">
    <text evidence="3">The sequence shown here is derived from an EMBL/GenBank/DDBJ whole genome shotgun (WGS) entry which is preliminary data.</text>
</comment>
<evidence type="ECO:0000256" key="1">
    <source>
        <dbReference type="SAM" id="Coils"/>
    </source>
</evidence>
<feature type="coiled-coil region" evidence="1">
    <location>
        <begin position="176"/>
        <end position="203"/>
    </location>
</feature>
<evidence type="ECO:0000313" key="4">
    <source>
        <dbReference type="Proteomes" id="UP001392437"/>
    </source>
</evidence>
<keyword evidence="1" id="KW-0175">Coiled coil</keyword>